<feature type="compositionally biased region" description="Low complexity" evidence="1">
    <location>
        <begin position="78"/>
        <end position="91"/>
    </location>
</feature>
<dbReference type="OrthoDB" id="446848at2759"/>
<proteinExistence type="predicted"/>
<accession>A0A1Q9CHM7</accession>
<dbReference type="AlphaFoldDB" id="A0A1Q9CHM7"/>
<dbReference type="Proteomes" id="UP000186817">
    <property type="component" value="Unassembled WGS sequence"/>
</dbReference>
<name>A0A1Q9CHM7_SYMMI</name>
<organism evidence="2 3">
    <name type="scientific">Symbiodinium microadriaticum</name>
    <name type="common">Dinoflagellate</name>
    <name type="synonym">Zooxanthella microadriatica</name>
    <dbReference type="NCBI Taxonomy" id="2951"/>
    <lineage>
        <taxon>Eukaryota</taxon>
        <taxon>Sar</taxon>
        <taxon>Alveolata</taxon>
        <taxon>Dinophyceae</taxon>
        <taxon>Suessiales</taxon>
        <taxon>Symbiodiniaceae</taxon>
        <taxon>Symbiodinium</taxon>
    </lineage>
</organism>
<protein>
    <recommendedName>
        <fullName evidence="4">Reverse transcriptase domain-containing protein</fullName>
    </recommendedName>
</protein>
<evidence type="ECO:0008006" key="4">
    <source>
        <dbReference type="Google" id="ProtNLM"/>
    </source>
</evidence>
<feature type="region of interest" description="Disordered" evidence="1">
    <location>
        <begin position="75"/>
        <end position="99"/>
    </location>
</feature>
<comment type="caution">
    <text evidence="2">The sequence shown here is derived from an EMBL/GenBank/DDBJ whole genome shotgun (WGS) entry which is preliminary data.</text>
</comment>
<sequence>MVRGIQRKGEQDAPRTCAHRLLGLQPTGGGLFTMSSSKGRVSPCIDRGPCPSVVAVMAHARPSLRTCVAAAAHGSGTSPCSSHSRRSAAAPARRRITGSVSRQEAQWAAWWSAAAARSTEPEGQPCGCEAGIGERRFNALQQCSKPPRLPHYRTIVSPVTRRGEAQPRADVQTGYSVEAAAMRKRRDTHPELDRARTTSDNKTGDLGPGMGRHSLVVLVRRSVVIRGGLRTCANSAADAPMFNQHRQLGLLMLFVNTLAVRGMAKVSLRRLVQREASGTFGNHVKIRQGQQLTQHQEALLQRVRDFLAGRWTALLAAARDAADQLGPAPTAHSDDDDAASLRRWGAACAHVRRGEVSRGFAVLRVRDRCHPLPAYPARRASTTKQKQIAKKKVLPDDAEASELFAHAANLLASAQVPTPAVSRLAALRKPAGGMRGIATGDTFRRLVSRCLARQYADTFDQATRPCQFALQTRAGTDASSGMLRAAIDLDADATIVSLDGRNAYDTISRAAFLWLQTK</sequence>
<evidence type="ECO:0000313" key="3">
    <source>
        <dbReference type="Proteomes" id="UP000186817"/>
    </source>
</evidence>
<gene>
    <name evidence="2" type="ORF">AK812_SmicGene36908</name>
</gene>
<evidence type="ECO:0000256" key="1">
    <source>
        <dbReference type="SAM" id="MobiDB-lite"/>
    </source>
</evidence>
<dbReference type="EMBL" id="LSRX01001193">
    <property type="protein sequence ID" value="OLP82430.1"/>
    <property type="molecule type" value="Genomic_DNA"/>
</dbReference>
<evidence type="ECO:0000313" key="2">
    <source>
        <dbReference type="EMBL" id="OLP82430.1"/>
    </source>
</evidence>
<reference evidence="2 3" key="1">
    <citation type="submission" date="2016-02" db="EMBL/GenBank/DDBJ databases">
        <title>Genome analysis of coral dinoflagellate symbionts highlights evolutionary adaptations to a symbiotic lifestyle.</title>
        <authorList>
            <person name="Aranda M."/>
            <person name="Li Y."/>
            <person name="Liew Y.J."/>
            <person name="Baumgarten S."/>
            <person name="Simakov O."/>
            <person name="Wilson M."/>
            <person name="Piel J."/>
            <person name="Ashoor H."/>
            <person name="Bougouffa S."/>
            <person name="Bajic V.B."/>
            <person name="Ryu T."/>
            <person name="Ravasi T."/>
            <person name="Bayer T."/>
            <person name="Micklem G."/>
            <person name="Kim H."/>
            <person name="Bhak J."/>
            <person name="Lajeunesse T.C."/>
            <person name="Voolstra C.R."/>
        </authorList>
    </citation>
    <scope>NUCLEOTIDE SEQUENCE [LARGE SCALE GENOMIC DNA]</scope>
    <source>
        <strain evidence="2 3">CCMP2467</strain>
    </source>
</reference>
<feature type="compositionally biased region" description="Basic and acidic residues" evidence="1">
    <location>
        <begin position="188"/>
        <end position="203"/>
    </location>
</feature>
<keyword evidence="3" id="KW-1185">Reference proteome</keyword>
<feature type="region of interest" description="Disordered" evidence="1">
    <location>
        <begin position="183"/>
        <end position="208"/>
    </location>
</feature>